<comment type="caution">
    <text evidence="2">The sequence shown here is derived from an EMBL/GenBank/DDBJ whole genome shotgun (WGS) entry which is preliminary data.</text>
</comment>
<dbReference type="Gene3D" id="3.60.10.10">
    <property type="entry name" value="Endonuclease/exonuclease/phosphatase"/>
    <property type="match status" value="1"/>
</dbReference>
<evidence type="ECO:0000313" key="2">
    <source>
        <dbReference type="EMBL" id="GBL79201.1"/>
    </source>
</evidence>
<dbReference type="SUPFAM" id="SSF56219">
    <property type="entry name" value="DNase I-like"/>
    <property type="match status" value="1"/>
</dbReference>
<dbReference type="Pfam" id="PF14529">
    <property type="entry name" value="Exo_endo_phos_2"/>
    <property type="match status" value="1"/>
</dbReference>
<dbReference type="InterPro" id="IPR005135">
    <property type="entry name" value="Endo/exonuclease/phosphatase"/>
</dbReference>
<evidence type="ECO:0000259" key="1">
    <source>
        <dbReference type="Pfam" id="PF14529"/>
    </source>
</evidence>
<proteinExistence type="predicted"/>
<evidence type="ECO:0000313" key="3">
    <source>
        <dbReference type="EMBL" id="GBL79217.1"/>
    </source>
</evidence>
<dbReference type="EMBL" id="BGPR01080558">
    <property type="protein sequence ID" value="GBL79201.1"/>
    <property type="molecule type" value="Genomic_DNA"/>
</dbReference>
<feature type="domain" description="Endonuclease/exonuclease/phosphatase" evidence="1">
    <location>
        <begin position="3"/>
        <end position="104"/>
    </location>
</feature>
<reference evidence="2 4" key="1">
    <citation type="journal article" date="2019" name="Sci. Rep.">
        <title>Orb-weaving spider Araneus ventricosus genome elucidates the spidroin gene catalogue.</title>
        <authorList>
            <person name="Kono N."/>
            <person name="Nakamura H."/>
            <person name="Ohtoshi R."/>
            <person name="Moran D.A.P."/>
            <person name="Shinohara A."/>
            <person name="Yoshida Y."/>
            <person name="Fujiwara M."/>
            <person name="Mori M."/>
            <person name="Tomita M."/>
            <person name="Arakawa K."/>
        </authorList>
    </citation>
    <scope>NUCLEOTIDE SEQUENCE [LARGE SCALE GENOMIC DNA]</scope>
</reference>
<gene>
    <name evidence="2" type="ORF">AVEN_269960_1</name>
    <name evidence="3" type="ORF">AVEN_44729_1</name>
</gene>
<dbReference type="Proteomes" id="UP000499080">
    <property type="component" value="Unassembled WGS sequence"/>
</dbReference>
<dbReference type="OrthoDB" id="6432697at2759"/>
<dbReference type="AlphaFoldDB" id="A0A4Y2AH61"/>
<keyword evidence="4" id="KW-1185">Reference proteome</keyword>
<organism evidence="2 4">
    <name type="scientific">Araneus ventricosus</name>
    <name type="common">Orbweaver spider</name>
    <name type="synonym">Epeira ventricosa</name>
    <dbReference type="NCBI Taxonomy" id="182803"/>
    <lineage>
        <taxon>Eukaryota</taxon>
        <taxon>Metazoa</taxon>
        <taxon>Ecdysozoa</taxon>
        <taxon>Arthropoda</taxon>
        <taxon>Chelicerata</taxon>
        <taxon>Arachnida</taxon>
        <taxon>Araneae</taxon>
        <taxon>Araneomorphae</taxon>
        <taxon>Entelegynae</taxon>
        <taxon>Araneoidea</taxon>
        <taxon>Araneidae</taxon>
        <taxon>Araneus</taxon>
    </lineage>
</organism>
<protein>
    <recommendedName>
        <fullName evidence="1">Endonuclease/exonuclease/phosphatase domain-containing protein</fullName>
    </recommendedName>
</protein>
<name>A0A4Y2AH61_ARAVE</name>
<sequence length="199" mass="23561">MEALQELDSILTELGDERVLICADLNAHSRIWGYTNEDTREAQMEDFLLTHQLYFLKETNSPPTFEHCGRKGRQDVPSIKGTDFANSCTWKILEDYTHSDHNYILMEALFSQSHYSYPRFKSAYGGRRRMLKHLSRKTKQLVQQIEESNTKDHLAKATEELPFFAARRKAYKIKKFKLKLNNNWWNQNLQIKKKKNFKP</sequence>
<dbReference type="EMBL" id="BGPR01080561">
    <property type="protein sequence ID" value="GBL79217.1"/>
    <property type="molecule type" value="Genomic_DNA"/>
</dbReference>
<dbReference type="GO" id="GO:0003824">
    <property type="term" value="F:catalytic activity"/>
    <property type="evidence" value="ECO:0007669"/>
    <property type="project" value="InterPro"/>
</dbReference>
<dbReference type="InterPro" id="IPR036691">
    <property type="entry name" value="Endo/exonu/phosph_ase_sf"/>
</dbReference>
<accession>A0A4Y2AH61</accession>
<evidence type="ECO:0000313" key="4">
    <source>
        <dbReference type="Proteomes" id="UP000499080"/>
    </source>
</evidence>